<dbReference type="PANTHER" id="PTHR36159:SF1">
    <property type="entry name" value="RETROVIRUS-RELATED POL POLYPROTEIN FROM TRANSPOSON 412-LIKE PROTEIN"/>
    <property type="match status" value="1"/>
</dbReference>
<protein>
    <recommendedName>
        <fullName evidence="1">Double jelly roll-like domain-containing protein</fullName>
    </recommendedName>
</protein>
<evidence type="ECO:0000313" key="3">
    <source>
        <dbReference type="Proteomes" id="UP001367676"/>
    </source>
</evidence>
<accession>A0AAN9TL23</accession>
<feature type="domain" description="Double jelly roll-like" evidence="1">
    <location>
        <begin position="64"/>
        <end position="376"/>
    </location>
</feature>
<dbReference type="Pfam" id="PF21738">
    <property type="entry name" value="DJR-like_dom"/>
    <property type="match status" value="1"/>
</dbReference>
<keyword evidence="3" id="KW-1185">Reference proteome</keyword>
<dbReference type="Proteomes" id="UP001367676">
    <property type="component" value="Unassembled WGS sequence"/>
</dbReference>
<sequence length="376" mass="44784">MSIQITNTGLNLHDKIEFQDYITDVKYIHHFPHSYCSYKYNDEITISVDQKNVYTYPHDSYICIKDSINGIEVERTSNPGIVTALRRLLLMTTQNHNYYTSLGFSNETTNAYSNIETPIDPNGIYHFYLEIPLHIFFSFAEDYRKLLINTHQEIKFRRDINDKNVFFLRDEARANNQDATFTIESIDWKLPYVELEDTLKNYYLKTLKNDTAITIPFRKWELYENPALPRTKSCTWNLKMVNNTDRILWFALAFHTNKRYDYSESMRAFQAIGIKNVKIFLNSKYYPYDNQNSDYWHYDAFYQEICKFEHLYNSQNLSLPSAPFMKKDYFQDYFPIFLVNLSYRDTSLKTGVSDLKVYFETNRDIPENTTAYGILI</sequence>
<dbReference type="InterPro" id="IPR049512">
    <property type="entry name" value="DJR-like_dom"/>
</dbReference>
<evidence type="ECO:0000313" key="2">
    <source>
        <dbReference type="EMBL" id="KAK7595192.1"/>
    </source>
</evidence>
<dbReference type="AlphaFoldDB" id="A0AAN9TL23"/>
<dbReference type="EMBL" id="JBBCAQ010000019">
    <property type="protein sequence ID" value="KAK7595192.1"/>
    <property type="molecule type" value="Genomic_DNA"/>
</dbReference>
<dbReference type="PANTHER" id="PTHR36159">
    <property type="entry name" value="PROTEIN CBG23766"/>
    <property type="match status" value="1"/>
</dbReference>
<gene>
    <name evidence="2" type="ORF">V9T40_001625</name>
</gene>
<evidence type="ECO:0000259" key="1">
    <source>
        <dbReference type="Pfam" id="PF21738"/>
    </source>
</evidence>
<comment type="caution">
    <text evidence="2">The sequence shown here is derived from an EMBL/GenBank/DDBJ whole genome shotgun (WGS) entry which is preliminary data.</text>
</comment>
<name>A0AAN9TL23_9HEMI</name>
<reference evidence="2 3" key="1">
    <citation type="submission" date="2024-03" db="EMBL/GenBank/DDBJ databases">
        <title>Adaptation during the transition from Ophiocordyceps entomopathogen to insect associate is accompanied by gene loss and intensified selection.</title>
        <authorList>
            <person name="Ward C.M."/>
            <person name="Onetto C.A."/>
            <person name="Borneman A.R."/>
        </authorList>
    </citation>
    <scope>NUCLEOTIDE SEQUENCE [LARGE SCALE GENOMIC DNA]</scope>
    <source>
        <strain evidence="2">AWRI1</strain>
        <tissue evidence="2">Single Adult Female</tissue>
    </source>
</reference>
<organism evidence="2 3">
    <name type="scientific">Parthenolecanium corni</name>
    <dbReference type="NCBI Taxonomy" id="536013"/>
    <lineage>
        <taxon>Eukaryota</taxon>
        <taxon>Metazoa</taxon>
        <taxon>Ecdysozoa</taxon>
        <taxon>Arthropoda</taxon>
        <taxon>Hexapoda</taxon>
        <taxon>Insecta</taxon>
        <taxon>Pterygota</taxon>
        <taxon>Neoptera</taxon>
        <taxon>Paraneoptera</taxon>
        <taxon>Hemiptera</taxon>
        <taxon>Sternorrhyncha</taxon>
        <taxon>Coccoidea</taxon>
        <taxon>Coccidae</taxon>
        <taxon>Parthenolecanium</taxon>
    </lineage>
</organism>
<proteinExistence type="predicted"/>